<dbReference type="AlphaFoldDB" id="A0A1G9V4L8"/>
<dbReference type="OrthoDB" id="213736at2157"/>
<proteinExistence type="predicted"/>
<dbReference type="InterPro" id="IPR058290">
    <property type="entry name" value="DUF7984"/>
</dbReference>
<name>A0A1G9V4L8_9EURY</name>
<dbReference type="InterPro" id="IPR036681">
    <property type="entry name" value="PgpA-like_sf"/>
</dbReference>
<dbReference type="Pfam" id="PF25945">
    <property type="entry name" value="DUF7984"/>
    <property type="match status" value="1"/>
</dbReference>
<evidence type="ECO:0000313" key="2">
    <source>
        <dbReference type="EMBL" id="SDM67144.1"/>
    </source>
</evidence>
<dbReference type="EMBL" id="FNIA01000005">
    <property type="protein sequence ID" value="SDM67144.1"/>
    <property type="molecule type" value="Genomic_DNA"/>
</dbReference>
<dbReference type="STRING" id="996166.SAMN05192554_105191"/>
<feature type="domain" description="DUF7984" evidence="1">
    <location>
        <begin position="1"/>
        <end position="159"/>
    </location>
</feature>
<dbReference type="Proteomes" id="UP000199370">
    <property type="component" value="Unassembled WGS sequence"/>
</dbReference>
<dbReference type="SUPFAM" id="SSF101307">
    <property type="entry name" value="YutG-like"/>
    <property type="match status" value="1"/>
</dbReference>
<dbReference type="GO" id="GO:0006629">
    <property type="term" value="P:lipid metabolic process"/>
    <property type="evidence" value="ECO:0007669"/>
    <property type="project" value="InterPro"/>
</dbReference>
<evidence type="ECO:0000259" key="1">
    <source>
        <dbReference type="Pfam" id="PF25945"/>
    </source>
</evidence>
<organism evidence="2 3">
    <name type="scientific">Haloarchaeobius iranensis</name>
    <dbReference type="NCBI Taxonomy" id="996166"/>
    <lineage>
        <taxon>Archaea</taxon>
        <taxon>Methanobacteriati</taxon>
        <taxon>Methanobacteriota</taxon>
        <taxon>Stenosarchaea group</taxon>
        <taxon>Halobacteria</taxon>
        <taxon>Halobacteriales</taxon>
        <taxon>Halorubellaceae</taxon>
        <taxon>Haloarchaeobius</taxon>
    </lineage>
</organism>
<protein>
    <recommendedName>
        <fullName evidence="1">DUF7984 domain-containing protein</fullName>
    </recommendedName>
</protein>
<sequence>MQVTEAVVEREYEWVRDRSAVVVPLTNRVRTDLGEAFGIDVDPVTEAQYVAVVDETFADGDRAVNVAALVGLLRDLDVEGDYPGFVVDEVLGRELAATIAGSQPLRMLGEATFHYADIVTHGDTDDAAGADDLDAALAAGTQERIPGWGWTERESPFAID</sequence>
<accession>A0A1G9V4L8</accession>
<gene>
    <name evidence="2" type="ORF">SAMN05192554_105191</name>
</gene>
<dbReference type="GO" id="GO:0008962">
    <property type="term" value="F:phosphatidylglycerophosphatase activity"/>
    <property type="evidence" value="ECO:0007669"/>
    <property type="project" value="InterPro"/>
</dbReference>
<keyword evidence="3" id="KW-1185">Reference proteome</keyword>
<evidence type="ECO:0000313" key="3">
    <source>
        <dbReference type="Proteomes" id="UP000199370"/>
    </source>
</evidence>
<reference evidence="2 3" key="1">
    <citation type="submission" date="2016-10" db="EMBL/GenBank/DDBJ databases">
        <authorList>
            <person name="de Groot N.N."/>
        </authorList>
    </citation>
    <scope>NUCLEOTIDE SEQUENCE [LARGE SCALE GENOMIC DNA]</scope>
    <source>
        <strain evidence="3">EB21,IBRC-M 10013,KCTC 4048</strain>
    </source>
</reference>
<dbReference type="RefSeq" id="WP_089732190.1">
    <property type="nucleotide sequence ID" value="NZ_FNIA01000005.1"/>
</dbReference>